<evidence type="ECO:0000256" key="6">
    <source>
        <dbReference type="ARBA" id="ARBA00022553"/>
    </source>
</evidence>
<dbReference type="FunFam" id="1.20.58.60:FF:000145">
    <property type="entry name" value="Spectrin beta chain, non-erythrocytic"/>
    <property type="match status" value="1"/>
</dbReference>
<dbReference type="FunFam" id="1.20.58.60:FF:000017">
    <property type="entry name" value="Spectrin alpha chain, non-erythrocytic 1"/>
    <property type="match status" value="1"/>
</dbReference>
<dbReference type="FunFam" id="1.10.418.10:FF:000043">
    <property type="entry name" value="Spectrin beta chain, non-erythrocytic"/>
    <property type="match status" value="1"/>
</dbReference>
<dbReference type="Gene3D" id="1.10.418.10">
    <property type="entry name" value="Calponin-like domain"/>
    <property type="match status" value="2"/>
</dbReference>
<dbReference type="InterPro" id="IPR001605">
    <property type="entry name" value="PH_dom-spectrin-type"/>
</dbReference>
<dbReference type="FunFam" id="1.20.58.60:FF:000374">
    <property type="entry name" value="Blast:Spectrin beta chain, non-erythrocytic 5"/>
    <property type="match status" value="1"/>
</dbReference>
<dbReference type="InterPro" id="IPR011993">
    <property type="entry name" value="PH-like_dom_sf"/>
</dbReference>
<dbReference type="InterPro" id="IPR001589">
    <property type="entry name" value="Actinin_actin-bd_CS"/>
</dbReference>
<evidence type="ECO:0000259" key="17">
    <source>
        <dbReference type="PROSITE" id="PS50021"/>
    </source>
</evidence>
<dbReference type="FunFam" id="1.20.58.60:FF:000007">
    <property type="entry name" value="Spectrin alpha chain non-erythrocytic 1"/>
    <property type="match status" value="1"/>
</dbReference>
<dbReference type="GO" id="GO:0005085">
    <property type="term" value="F:guanyl-nucleotide exchange factor activity"/>
    <property type="evidence" value="ECO:0007669"/>
    <property type="project" value="UniProtKB-KW"/>
</dbReference>
<dbReference type="SUPFAM" id="SSF50729">
    <property type="entry name" value="PH domain-like"/>
    <property type="match status" value="1"/>
</dbReference>
<proteinExistence type="evidence at transcript level"/>
<evidence type="ECO:0000256" key="10">
    <source>
        <dbReference type="ARBA" id="ARBA00023203"/>
    </source>
</evidence>
<dbReference type="SUPFAM" id="SSF50044">
    <property type="entry name" value="SH3-domain"/>
    <property type="match status" value="1"/>
</dbReference>
<dbReference type="GO" id="GO:0005874">
    <property type="term" value="C:microtubule"/>
    <property type="evidence" value="ECO:0007669"/>
    <property type="project" value="UniProtKB-KW"/>
</dbReference>
<evidence type="ECO:0000256" key="1">
    <source>
        <dbReference type="ARBA" id="ARBA00004245"/>
    </source>
</evidence>
<evidence type="ECO:0000259" key="15">
    <source>
        <dbReference type="PROSITE" id="PS50002"/>
    </source>
</evidence>
<feature type="domain" description="SH3" evidence="15">
    <location>
        <begin position="842"/>
        <end position="899"/>
    </location>
</feature>
<dbReference type="FunFam" id="1.20.58.60:FF:000135">
    <property type="entry name" value="Spectrin beta chain, non-erythrocytic"/>
    <property type="match status" value="1"/>
</dbReference>
<dbReference type="GO" id="GO:0007274">
    <property type="term" value="P:neuromuscular synaptic transmission"/>
    <property type="evidence" value="ECO:0007669"/>
    <property type="project" value="UniProtKB-ARBA"/>
</dbReference>
<sequence length="2791" mass="321231">QYESRVGDMTQREDVLKFEQGRIKALQEERLHIQKKTFTKWMNSFLQKARMEVDDLFTDLADGKKLLKLLEIISGEKLGKPNNGKMRVHKVENVNKSLAFLHTKVRLESIGAEDIVDGNPRLILGLIWTIILRFQIQEIEIEVDEDNGNSEIKSAKDALLLWCQRKTAGYPGVEIQDFTGSWRSGLGFNALIHNHRPDLIDFGSLQPSKHIENLNNAFEVAHTELGIPKLLDAEDVDTNRPDEKSIMTYVASYYHMFARMKNEMKSGKRIANIVGQMMDADKMKIHYERLTTTLLEWIKQKVAQLEDRNFPNSLEGIQKELLAFKKYRTIEKPPKYKERSEIEALYFHINTQLKSLNQPAFIPSEGQLIHDLERGWEMLEAAEHRREVALRQELLRQERLEQLNYNFERKSVLREGFLKEMIQVLSDPRYGSNLAQVDATVKKHEAISADILAREERFHDLSHMSEELIRENYHGHERVKKREIEVLSKWKELLLLLDKHRANLTTMCTLMALLREIDTIMSTIRDLEANFQSEDVGPHLLVVEDLLQKHSLSEMQITVAMGETVRKLNRQCQQYISAGHKEGALLQNSTDNLNKAYANLIETSKARREKLEEARNFFQFVQDHEDEEGWLIEKQRICKTGISAKDLRAVLSLQQKHKLLLDEMNVRKPKSDSLCETGRQLINERHPKSGDILSRVQSLQNQWQKLTDLATHRNKQLQDAAEAYQFYADANEAESWLNERMALVGTNDYGVDEPSAQALLQRHRDLEGEINAYTGDIQSLNTQAEKLIKAGISTIELSSEPDGMDVEGLIEEWVTETRLVPQEFWEDEPVERIEHRTVMEDRPVAQVKGLYPFSGQGMVMAKGEVMFLLNKTNPDWWSVRKANGQDGFVPANYVREIEPKIMQVSVRKAEKVQTIQRVKKTKMVKRIVPVKRIIPAMPQSQLKKKVVNDNQPVEKRQKKINETYAQLKELALKRRALLEDSIRLYGFFRECDDFGKWIKDKEKMLRAEDKSDNVESAKRKFEKFLTDLSASSRRVEALDATVKDFERQGHSQLDKVKARQQQIHQMWEHLNWLKTQKEKSLEGASSVELFHRTCDEAKDWMIEKMTQLEIAELGPDLKTVQALQRRHQNLERELAPVEEKVNRVNHLANTVKASYPNEKSSVNNRQKEVLELWDAVKKKAVERRSRLESAVGQQIFMNSSKNLLNWLTIVKEALYADETARDVATAEILKKKHEELSDDIRAHNDEFNELSDLGGQLLLHNPGLTEVKDRLGKLASERAAVEKGLKEKGDWLKQCLDLQNFNKEADHIDTTTSIHEAFLEFTDLGGSIDDVQGLLKRHDDFENTLFAQDDRLKAFSDIADKLIAANHYDSKYIDGRRKQVLLRRKNVKELSTKRRAALIASQKFHDFAADVDDLRTWLSDKQKTAGDESYRDLNNIERKLQKHEAFEKTVTAQLSRVDEVEKLGKEVLSEEHYATSVITQILQALTARKDKLKENTTVRRKKLQESKKLHQFLRNVYEVESWLIQKQQVASDENYRDSSNLQSKIQKHIAFEAELVANKGRIGGVSNEGESLIRESHFASAEIQSKIDELETDWRSLQETSATKKDRLNEAYQALLFSHSLEELEGWMDDVESQLTSEDHGKDLVSVANLLKRHALLENDVTGHADAFTQLKETASAFQRSNHFMKDEIQERAQSVIDRYRSLQEPMQIRRDNLEDANLLYQLLRDIEDELQWFKEKEPLASSTDLGNSLNAVQSLQKKHQVLETEISSREQVVNALASRAQQMIRSGHFALNRIESAYSDLLEELLLIKRMAKERRLRLQDAAESQTFYVEASEAEAWLREKKPLLTSTDYGKDEDSVQSLMKKLEGLGRETNAFHQTVGRLANLSHGLIDRGHFDSANISQKQAEIENKLSELETLYKRREWHLLENRKFFHFIRETEEVAEWISDQTAIAASEDYGRDVEHVELLIQRFENVLSGLASSEGRVTNCLQAGQALIAEGNPESEKISAKMEETQQLWDDLKELAHARQEALAGAKQVHVFDRTADETISWIQEKDSSLTTDVYGQDLESIQALVRKHEVFQTDLAAVKEQVESVVEEAGRLSGLFPDAREHIEVKHEEVTDAWTKLFEKTEQRHKNLQQAEQLQSYFDLYRDLIAWISEMIAKVTSPELAQDVPGAEALISRHMEHRAEINSREEAFIQFYSTGSKLINQGHFLASEVQEKIRILEQRKQLLNETWEKRKVIYDLSLDTQHFMKEANLLENWITSREPILHDEKLGDSIPQVEDLIRRHEDFEKTIEAHADKFNSLRRITMLEKAFMKQQEAEASARLAEKERVERERLEARKRKEIQRISEERRKEDERRKQEINGGPETLETKQSSFLEEKHDIEVPKGSVVLPSLIFINEEKNFGQLQYPEIKSPSIENVAPRLPQDSPVALQKTGSISSLFGDRMKKGDVKRAESMKADIKKPKRTPSFTTRRRTQSFRKLHKFGGDQLDHLPPVEIQGILDRKHELQSGGKKAALRSWKTFYTVLCGQLLCFFKDQEDFVDSKAATSPIIIYNAKCEKAEDYTKRKHVFRLCCTDGSEFLFLAPSSKDMEDWVNKITFHAQLPPSLQLMSYDENQKSSPGVDRLAPVGPEESSDSSPDSTPDVMRRPKPPVPPRVAPPPVPVRSPSADINAPQEVPPPLPASAPPNRPANPAPTRDPWPTDSQSYKHGTVYANLNPKQNNQYTSSRSTASPQFTTTAGSVTPNSEGNRRPSESSSENEQQVKDARKDKKNYGISKSLNLFRKKKV</sequence>
<dbReference type="Gene3D" id="2.30.29.30">
    <property type="entry name" value="Pleckstrin-homology domain (PH domain)/Phosphotyrosine-binding domain (PTB)"/>
    <property type="match status" value="1"/>
</dbReference>
<dbReference type="InterPro" id="IPR018159">
    <property type="entry name" value="Spectrin/alpha-actinin"/>
</dbReference>
<feature type="coiled-coil region" evidence="13">
    <location>
        <begin position="1226"/>
        <end position="1253"/>
    </location>
</feature>
<evidence type="ECO:0000256" key="8">
    <source>
        <dbReference type="ARBA" id="ARBA00022701"/>
    </source>
</evidence>
<dbReference type="GO" id="GO:0051693">
    <property type="term" value="P:actin filament capping"/>
    <property type="evidence" value="ECO:0007669"/>
    <property type="project" value="UniProtKB-KW"/>
</dbReference>
<dbReference type="EMBL" id="GBGD01000012">
    <property type="protein sequence ID" value="JAC88877.1"/>
    <property type="molecule type" value="mRNA"/>
</dbReference>
<evidence type="ECO:0000256" key="3">
    <source>
        <dbReference type="ARBA" id="ARBA00022443"/>
    </source>
</evidence>
<evidence type="ECO:0000256" key="13">
    <source>
        <dbReference type="SAM" id="Coils"/>
    </source>
</evidence>
<keyword evidence="3 12" id="KW-0728">SH3 domain</keyword>
<dbReference type="GO" id="GO:0042062">
    <property type="term" value="P:long-term strengthening of neuromuscular junction"/>
    <property type="evidence" value="ECO:0007669"/>
    <property type="project" value="UniProtKB-ARBA"/>
</dbReference>
<dbReference type="InterPro" id="IPR001849">
    <property type="entry name" value="PH_domain"/>
</dbReference>
<dbReference type="InterPro" id="IPR036028">
    <property type="entry name" value="SH3-like_dom_sf"/>
</dbReference>
<dbReference type="InterPro" id="IPR002017">
    <property type="entry name" value="Spectrin_repeat"/>
</dbReference>
<dbReference type="GO" id="GO:0016199">
    <property type="term" value="P:axon midline choice point recognition"/>
    <property type="evidence" value="ECO:0007669"/>
    <property type="project" value="UniProtKB-ARBA"/>
</dbReference>
<dbReference type="Gene3D" id="2.30.30.40">
    <property type="entry name" value="SH3 Domains"/>
    <property type="match status" value="1"/>
</dbReference>
<dbReference type="GO" id="GO:0016328">
    <property type="term" value="C:lateral plasma membrane"/>
    <property type="evidence" value="ECO:0007669"/>
    <property type="project" value="UniProtKB-ARBA"/>
</dbReference>
<dbReference type="SMART" id="SM00326">
    <property type="entry name" value="SH3"/>
    <property type="match status" value="1"/>
</dbReference>
<feature type="domain" description="Calponin-homology (CH)" evidence="17">
    <location>
        <begin position="32"/>
        <end position="135"/>
    </location>
</feature>
<dbReference type="GO" id="GO:0007026">
    <property type="term" value="P:negative regulation of microtubule depolymerization"/>
    <property type="evidence" value="ECO:0007669"/>
    <property type="project" value="UniProtKB-ARBA"/>
</dbReference>
<evidence type="ECO:0000256" key="2">
    <source>
        <dbReference type="ARBA" id="ARBA00006826"/>
    </source>
</evidence>
<dbReference type="Pfam" id="PF00435">
    <property type="entry name" value="Spectrin"/>
    <property type="match status" value="18"/>
</dbReference>
<dbReference type="PROSITE" id="PS50002">
    <property type="entry name" value="SH3"/>
    <property type="match status" value="1"/>
</dbReference>
<dbReference type="GO" id="GO:0031594">
    <property type="term" value="C:neuromuscular junction"/>
    <property type="evidence" value="ECO:0007669"/>
    <property type="project" value="UniProtKB-ARBA"/>
</dbReference>
<dbReference type="FunFam" id="2.30.29.30:FF:000024">
    <property type="entry name" value="Spectrin beta chain"/>
    <property type="match status" value="1"/>
</dbReference>
<dbReference type="GO" id="GO:0045169">
    <property type="term" value="C:fusome"/>
    <property type="evidence" value="ECO:0007669"/>
    <property type="project" value="UniProtKB-ARBA"/>
</dbReference>
<keyword evidence="5" id="KW-0963">Cytoplasm</keyword>
<feature type="domain" description="PH" evidence="16">
    <location>
        <begin position="2499"/>
        <end position="2607"/>
    </location>
</feature>
<comment type="subcellular location">
    <subcellularLocation>
        <location evidence="1">Cytoplasm</location>
        <location evidence="1">Cytoskeleton</location>
    </subcellularLocation>
</comment>
<keyword evidence="7" id="KW-0344">Guanine-nucleotide releasing factor</keyword>
<keyword evidence="10" id="KW-0009">Actin-binding</keyword>
<dbReference type="CDD" id="cd00176">
    <property type="entry name" value="SPEC"/>
    <property type="match status" value="9"/>
</dbReference>
<evidence type="ECO:0000256" key="5">
    <source>
        <dbReference type="ARBA" id="ARBA00022490"/>
    </source>
</evidence>
<dbReference type="FunFam" id="1.20.58.60:FF:000013">
    <property type="entry name" value="Spectrin alpha chain, non-erythrocytic 1"/>
    <property type="match status" value="1"/>
</dbReference>
<evidence type="ECO:0000256" key="9">
    <source>
        <dbReference type="ARBA" id="ARBA00022737"/>
    </source>
</evidence>
<evidence type="ECO:0000259" key="16">
    <source>
        <dbReference type="PROSITE" id="PS50003"/>
    </source>
</evidence>
<dbReference type="PANTHER" id="PTHR11915">
    <property type="entry name" value="SPECTRIN/FILAMIN RELATED CYTOSKELETAL PROTEIN"/>
    <property type="match status" value="1"/>
</dbReference>
<evidence type="ECO:0000256" key="12">
    <source>
        <dbReference type="PROSITE-ProRule" id="PRU00192"/>
    </source>
</evidence>
<evidence type="ECO:0000256" key="11">
    <source>
        <dbReference type="ARBA" id="ARBA00023212"/>
    </source>
</evidence>
<dbReference type="PRINTS" id="PR00683">
    <property type="entry name" value="SPECTRINPH"/>
</dbReference>
<keyword evidence="13" id="KW-0175">Coiled coil</keyword>
<feature type="region of interest" description="Disordered" evidence="14">
    <location>
        <begin position="2354"/>
        <end position="2384"/>
    </location>
</feature>
<dbReference type="CDD" id="cd21194">
    <property type="entry name" value="CH_beta_spectrin_rpt2"/>
    <property type="match status" value="1"/>
</dbReference>
<dbReference type="GO" id="GO:0045170">
    <property type="term" value="C:spectrosome"/>
    <property type="evidence" value="ECO:0007669"/>
    <property type="project" value="UniProtKB-ARBA"/>
</dbReference>
<keyword evidence="11" id="KW-0206">Cytoskeleton</keyword>
<feature type="coiled-coil region" evidence="13">
    <location>
        <begin position="756"/>
        <end position="790"/>
    </location>
</feature>
<feature type="compositionally biased region" description="Pro residues" evidence="14">
    <location>
        <begin position="2680"/>
        <end position="2702"/>
    </location>
</feature>
<evidence type="ECO:0000313" key="18">
    <source>
        <dbReference type="EMBL" id="JAC88877.1"/>
    </source>
</evidence>
<dbReference type="SMART" id="SM00033">
    <property type="entry name" value="CH"/>
    <property type="match status" value="2"/>
</dbReference>
<organism evidence="18">
    <name type="scientific">Panstrongylus megistus</name>
    <dbReference type="NCBI Taxonomy" id="65343"/>
    <lineage>
        <taxon>Eukaryota</taxon>
        <taxon>Metazoa</taxon>
        <taxon>Ecdysozoa</taxon>
        <taxon>Arthropoda</taxon>
        <taxon>Hexapoda</taxon>
        <taxon>Insecta</taxon>
        <taxon>Pterygota</taxon>
        <taxon>Neoptera</taxon>
        <taxon>Paraneoptera</taxon>
        <taxon>Hemiptera</taxon>
        <taxon>Heteroptera</taxon>
        <taxon>Panheteroptera</taxon>
        <taxon>Cimicomorpha</taxon>
        <taxon>Reduviidae</taxon>
        <taxon>Triatominae</taxon>
        <taxon>Panstrongylus</taxon>
    </lineage>
</organism>
<keyword evidence="6" id="KW-0597">Phosphoprotein</keyword>
<feature type="compositionally biased region" description="Polar residues" evidence="14">
    <location>
        <begin position="2721"/>
        <end position="2748"/>
    </location>
</feature>
<feature type="compositionally biased region" description="Basic and acidic residues" evidence="14">
    <location>
        <begin position="2354"/>
        <end position="2365"/>
    </location>
</feature>
<comment type="similarity">
    <text evidence="2">Belongs to the spectrin family.</text>
</comment>
<dbReference type="GO" id="GO:0008017">
    <property type="term" value="F:microtubule binding"/>
    <property type="evidence" value="ECO:0007669"/>
    <property type="project" value="UniProtKB-ARBA"/>
</dbReference>
<protein>
    <submittedName>
        <fullName evidence="18">Putative spectrin beta chain brain 4-like protein</fullName>
    </submittedName>
</protein>
<dbReference type="GO" id="GO:0005543">
    <property type="term" value="F:phospholipid binding"/>
    <property type="evidence" value="ECO:0007669"/>
    <property type="project" value="InterPro"/>
</dbReference>
<dbReference type="GO" id="GO:0003779">
    <property type="term" value="F:actin binding"/>
    <property type="evidence" value="ECO:0007669"/>
    <property type="project" value="UniProtKB-KW"/>
</dbReference>
<dbReference type="InterPro" id="IPR036872">
    <property type="entry name" value="CH_dom_sf"/>
</dbReference>
<dbReference type="InterPro" id="IPR001715">
    <property type="entry name" value="CH_dom"/>
</dbReference>
<dbReference type="SMART" id="SM00150">
    <property type="entry name" value="SPEC"/>
    <property type="match status" value="18"/>
</dbReference>
<dbReference type="PROSITE" id="PS50021">
    <property type="entry name" value="CH"/>
    <property type="match status" value="2"/>
</dbReference>
<feature type="compositionally biased region" description="Basic and acidic residues" evidence="14">
    <location>
        <begin position="2765"/>
        <end position="2776"/>
    </location>
</feature>
<accession>A0A069DYI1</accession>
<feature type="compositionally biased region" description="Basic and acidic residues" evidence="14">
    <location>
        <begin position="2448"/>
        <end position="2466"/>
    </location>
</feature>
<dbReference type="CDD" id="cd10571">
    <property type="entry name" value="PH_beta_spectrin"/>
    <property type="match status" value="1"/>
</dbReference>
<dbReference type="Gene3D" id="1.20.58.60">
    <property type="match status" value="15"/>
</dbReference>
<dbReference type="FunFam" id="1.20.58.60:FF:000019">
    <property type="entry name" value="Spectrin beta chain"/>
    <property type="match status" value="1"/>
</dbReference>
<dbReference type="Pfam" id="PF00307">
    <property type="entry name" value="CH"/>
    <property type="match status" value="2"/>
</dbReference>
<name>A0A069DYI1_9HEMI</name>
<dbReference type="Pfam" id="PF15410">
    <property type="entry name" value="PH_9"/>
    <property type="match status" value="1"/>
</dbReference>
<keyword evidence="9" id="KW-0677">Repeat</keyword>
<dbReference type="FunFam" id="1.20.58.60:FF:000011">
    <property type="entry name" value="Spectrin beta chain"/>
    <property type="match status" value="1"/>
</dbReference>
<evidence type="ECO:0000256" key="7">
    <source>
        <dbReference type="ARBA" id="ARBA00022658"/>
    </source>
</evidence>
<dbReference type="PROSITE" id="PS00019">
    <property type="entry name" value="ACTININ_1"/>
    <property type="match status" value="1"/>
</dbReference>
<dbReference type="GO" id="GO:0048790">
    <property type="term" value="P:maintenance of presynaptic active zone structure"/>
    <property type="evidence" value="ECO:0007669"/>
    <property type="project" value="UniProtKB-ARBA"/>
</dbReference>
<dbReference type="InterPro" id="IPR001452">
    <property type="entry name" value="SH3_domain"/>
</dbReference>
<dbReference type="FunFam" id="1.20.58.60:FF:000020">
    <property type="entry name" value="Spectrin alpha chain, non-erythrocytic 1"/>
    <property type="match status" value="1"/>
</dbReference>
<feature type="region of interest" description="Disordered" evidence="14">
    <location>
        <begin position="2617"/>
        <end position="2791"/>
    </location>
</feature>
<keyword evidence="8" id="KW-0493">Microtubule</keyword>
<evidence type="ECO:0000256" key="14">
    <source>
        <dbReference type="SAM" id="MobiDB-lite"/>
    </source>
</evidence>
<reference evidence="18" key="1">
    <citation type="journal article" date="2015" name="J. Med. Entomol.">
        <title>A Deep Insight Into the Sialotranscriptome of the Chagas Disease Vector, Panstrongylus megistus (Hemiptera: Heteroptera).</title>
        <authorList>
            <person name="Ribeiro J.M."/>
            <person name="Schwarz A."/>
            <person name="Francischetti I.M."/>
        </authorList>
    </citation>
    <scope>NUCLEOTIDE SEQUENCE</scope>
    <source>
        <tissue evidence="18">Salivary glands</tissue>
    </source>
</reference>
<dbReference type="PROSITE" id="PS50003">
    <property type="entry name" value="PH_DOMAIN"/>
    <property type="match status" value="1"/>
</dbReference>
<dbReference type="FunFam" id="1.10.418.10:FF:000001">
    <property type="entry name" value="Actinin alpha 1"/>
    <property type="match status" value="1"/>
</dbReference>
<dbReference type="SUPFAM" id="SSF46966">
    <property type="entry name" value="Spectrin repeat"/>
    <property type="match status" value="14"/>
</dbReference>
<dbReference type="CDD" id="cd21193">
    <property type="entry name" value="CH_beta_spectrin_rpt1"/>
    <property type="match status" value="1"/>
</dbReference>
<dbReference type="PROSITE" id="PS00020">
    <property type="entry name" value="ACTININ_2"/>
    <property type="match status" value="1"/>
</dbReference>
<feature type="non-terminal residue" evidence="18">
    <location>
        <position position="1"/>
    </location>
</feature>
<feature type="domain" description="Calponin-homology (CH)" evidence="17">
    <location>
        <begin position="153"/>
        <end position="258"/>
    </location>
</feature>
<evidence type="ECO:0000256" key="4">
    <source>
        <dbReference type="ARBA" id="ARBA00022467"/>
    </source>
</evidence>
<feature type="region of interest" description="Disordered" evidence="14">
    <location>
        <begin position="2447"/>
        <end position="2480"/>
    </location>
</feature>
<dbReference type="SMART" id="SM00233">
    <property type="entry name" value="PH"/>
    <property type="match status" value="1"/>
</dbReference>
<dbReference type="FunFam" id="1.20.58.60:FF:000156">
    <property type="entry name" value="Spectrin beta chain, non-erythrocytic"/>
    <property type="match status" value="1"/>
</dbReference>
<dbReference type="InterPro" id="IPR041681">
    <property type="entry name" value="PH_9"/>
</dbReference>
<dbReference type="Pfam" id="PF14604">
    <property type="entry name" value="SH3_9"/>
    <property type="match status" value="1"/>
</dbReference>
<feature type="compositionally biased region" description="Pro residues" evidence="14">
    <location>
        <begin position="2655"/>
        <end position="2668"/>
    </location>
</feature>
<keyword evidence="4" id="KW-0117">Actin capping</keyword>
<dbReference type="SUPFAM" id="SSF47576">
    <property type="entry name" value="Calponin-homology domain, CH-domain"/>
    <property type="match status" value="1"/>
</dbReference>